<gene>
    <name evidence="1" type="ORF">RP75_15240</name>
</gene>
<evidence type="ECO:0000313" key="2">
    <source>
        <dbReference type="Proteomes" id="UP000032564"/>
    </source>
</evidence>
<name>A0ABR5D612_9HYPH</name>
<protein>
    <submittedName>
        <fullName evidence="1">Uncharacterized protein</fullName>
    </submittedName>
</protein>
<sequence length="80" mass="9175">MIEQILDKRIDLNMALILPVDSTMCRPKSFFRFGSTFALKSQLSSYTHKRRLQVVGIGKRHAIGTMMGKTLSWVTPYDLQ</sequence>
<evidence type="ECO:0000313" key="1">
    <source>
        <dbReference type="EMBL" id="KJF72486.1"/>
    </source>
</evidence>
<dbReference type="EMBL" id="JWIT01000009">
    <property type="protein sequence ID" value="KJF72486.1"/>
    <property type="molecule type" value="Genomic_DNA"/>
</dbReference>
<organism evidence="1 2">
    <name type="scientific">Agrobacterium arsenijevicii</name>
    <dbReference type="NCBI Taxonomy" id="1585697"/>
    <lineage>
        <taxon>Bacteria</taxon>
        <taxon>Pseudomonadati</taxon>
        <taxon>Pseudomonadota</taxon>
        <taxon>Alphaproteobacteria</taxon>
        <taxon>Hyphomicrobiales</taxon>
        <taxon>Rhizobiaceae</taxon>
        <taxon>Rhizobium/Agrobacterium group</taxon>
        <taxon>Agrobacterium</taxon>
    </lineage>
</organism>
<dbReference type="Proteomes" id="UP000032564">
    <property type="component" value="Unassembled WGS sequence"/>
</dbReference>
<keyword evidence="2" id="KW-1185">Reference proteome</keyword>
<accession>A0ABR5D612</accession>
<reference evidence="1 2" key="1">
    <citation type="submission" date="2014-12" db="EMBL/GenBank/DDBJ databases">
        <authorList>
            <person name="Kuzmanovic N."/>
            <person name="Pulawska J."/>
            <person name="Obradovic A."/>
        </authorList>
    </citation>
    <scope>NUCLEOTIDE SEQUENCE [LARGE SCALE GENOMIC DNA]</scope>
    <source>
        <strain evidence="1 2">KFB 330</strain>
    </source>
</reference>
<comment type="caution">
    <text evidence="1">The sequence shown here is derived from an EMBL/GenBank/DDBJ whole genome shotgun (WGS) entry which is preliminary data.</text>
</comment>
<proteinExistence type="predicted"/>